<accession>A0A4Y7SIY0</accession>
<dbReference type="GO" id="GO:0006396">
    <property type="term" value="P:RNA processing"/>
    <property type="evidence" value="ECO:0007669"/>
    <property type="project" value="InterPro"/>
</dbReference>
<organism evidence="12 13">
    <name type="scientific">Coprinellus micaceus</name>
    <name type="common">Glistening ink-cap mushroom</name>
    <name type="synonym">Coprinus micaceus</name>
    <dbReference type="NCBI Taxonomy" id="71717"/>
    <lineage>
        <taxon>Eukaryota</taxon>
        <taxon>Fungi</taxon>
        <taxon>Dikarya</taxon>
        <taxon>Basidiomycota</taxon>
        <taxon>Agaricomycotina</taxon>
        <taxon>Agaricomycetes</taxon>
        <taxon>Agaricomycetidae</taxon>
        <taxon>Agaricales</taxon>
        <taxon>Agaricineae</taxon>
        <taxon>Psathyrellaceae</taxon>
        <taxon>Coprinellus</taxon>
    </lineage>
</organism>
<dbReference type="InterPro" id="IPR044444">
    <property type="entry name" value="Ribosomal_mL44_DSRM_metazoa"/>
</dbReference>
<evidence type="ECO:0000256" key="9">
    <source>
        <dbReference type="PROSITE-ProRule" id="PRU00266"/>
    </source>
</evidence>
<reference evidence="12 13" key="1">
    <citation type="journal article" date="2019" name="Nat. Ecol. Evol.">
        <title>Megaphylogeny resolves global patterns of mushroom evolution.</title>
        <authorList>
            <person name="Varga T."/>
            <person name="Krizsan K."/>
            <person name="Foldi C."/>
            <person name="Dima B."/>
            <person name="Sanchez-Garcia M."/>
            <person name="Sanchez-Ramirez S."/>
            <person name="Szollosi G.J."/>
            <person name="Szarkandi J.G."/>
            <person name="Papp V."/>
            <person name="Albert L."/>
            <person name="Andreopoulos W."/>
            <person name="Angelini C."/>
            <person name="Antonin V."/>
            <person name="Barry K.W."/>
            <person name="Bougher N.L."/>
            <person name="Buchanan P."/>
            <person name="Buyck B."/>
            <person name="Bense V."/>
            <person name="Catcheside P."/>
            <person name="Chovatia M."/>
            <person name="Cooper J."/>
            <person name="Damon W."/>
            <person name="Desjardin D."/>
            <person name="Finy P."/>
            <person name="Geml J."/>
            <person name="Haridas S."/>
            <person name="Hughes K."/>
            <person name="Justo A."/>
            <person name="Karasinski D."/>
            <person name="Kautmanova I."/>
            <person name="Kiss B."/>
            <person name="Kocsube S."/>
            <person name="Kotiranta H."/>
            <person name="LaButti K.M."/>
            <person name="Lechner B.E."/>
            <person name="Liimatainen K."/>
            <person name="Lipzen A."/>
            <person name="Lukacs Z."/>
            <person name="Mihaltcheva S."/>
            <person name="Morgado L.N."/>
            <person name="Niskanen T."/>
            <person name="Noordeloos M.E."/>
            <person name="Ohm R.A."/>
            <person name="Ortiz-Santana B."/>
            <person name="Ovrebo C."/>
            <person name="Racz N."/>
            <person name="Riley R."/>
            <person name="Savchenko A."/>
            <person name="Shiryaev A."/>
            <person name="Soop K."/>
            <person name="Spirin V."/>
            <person name="Szebenyi C."/>
            <person name="Tomsovsky M."/>
            <person name="Tulloss R.E."/>
            <person name="Uehling J."/>
            <person name="Grigoriev I.V."/>
            <person name="Vagvolgyi C."/>
            <person name="Papp T."/>
            <person name="Martin F.M."/>
            <person name="Miettinen O."/>
            <person name="Hibbett D.S."/>
            <person name="Nagy L.G."/>
        </authorList>
    </citation>
    <scope>NUCLEOTIDE SEQUENCE [LARGE SCALE GENOMIC DNA]</scope>
    <source>
        <strain evidence="12 13">FP101781</strain>
    </source>
</reference>
<dbReference type="GO" id="GO:0003735">
    <property type="term" value="F:structural constituent of ribosome"/>
    <property type="evidence" value="ECO:0007669"/>
    <property type="project" value="TreeGrafter"/>
</dbReference>
<dbReference type="SMART" id="SM00358">
    <property type="entry name" value="DSRM"/>
    <property type="match status" value="1"/>
</dbReference>
<dbReference type="InterPro" id="IPR014720">
    <property type="entry name" value="dsRBD_dom"/>
</dbReference>
<dbReference type="PROSITE" id="PS50142">
    <property type="entry name" value="RNASE_3_2"/>
    <property type="match status" value="1"/>
</dbReference>
<keyword evidence="3" id="KW-0809">Transit peptide</keyword>
<evidence type="ECO:0000313" key="13">
    <source>
        <dbReference type="Proteomes" id="UP000298030"/>
    </source>
</evidence>
<evidence type="ECO:0000256" key="3">
    <source>
        <dbReference type="ARBA" id="ARBA00022946"/>
    </source>
</evidence>
<name>A0A4Y7SIY0_COPMI</name>
<dbReference type="Pfam" id="PF22935">
    <property type="entry name" value="RM44_endonuclase"/>
    <property type="match status" value="1"/>
</dbReference>
<comment type="caution">
    <text evidence="12">The sequence shown here is derived from an EMBL/GenBank/DDBJ whole genome shotgun (WGS) entry which is preliminary data.</text>
</comment>
<evidence type="ECO:0000256" key="8">
    <source>
        <dbReference type="ARBA" id="ARBA00035187"/>
    </source>
</evidence>
<evidence type="ECO:0000256" key="1">
    <source>
        <dbReference type="ARBA" id="ARBA00004173"/>
    </source>
</evidence>
<keyword evidence="2 9" id="KW-0694">RNA-binding</keyword>
<gene>
    <name evidence="12" type="ORF">FA13DRAFT_1741562</name>
</gene>
<keyword evidence="5" id="KW-0496">Mitochondrion</keyword>
<comment type="subcellular location">
    <subcellularLocation>
        <location evidence="1">Mitochondrion</location>
    </subcellularLocation>
</comment>
<dbReference type="Pfam" id="PF22892">
    <property type="entry name" value="DSRM_MRPL44"/>
    <property type="match status" value="1"/>
</dbReference>
<dbReference type="PANTHER" id="PTHR11207:SF32">
    <property type="entry name" value="LARGE RIBOSOMAL SUBUNIT PROTEIN ML44"/>
    <property type="match status" value="1"/>
</dbReference>
<evidence type="ECO:0000259" key="10">
    <source>
        <dbReference type="PROSITE" id="PS50137"/>
    </source>
</evidence>
<protein>
    <recommendedName>
        <fullName evidence="8">Large ribosomal subunit protein mL44</fullName>
    </recommendedName>
</protein>
<dbReference type="EMBL" id="QPFP01000102">
    <property type="protein sequence ID" value="TEB21826.1"/>
    <property type="molecule type" value="Genomic_DNA"/>
</dbReference>
<dbReference type="InterPro" id="IPR055189">
    <property type="entry name" value="RM44_endonuclase"/>
</dbReference>
<dbReference type="CDD" id="cd19873">
    <property type="entry name" value="DSRM_MRPL3_like"/>
    <property type="match status" value="1"/>
</dbReference>
<dbReference type="GO" id="GO:0005840">
    <property type="term" value="C:ribosome"/>
    <property type="evidence" value="ECO:0007669"/>
    <property type="project" value="UniProtKB-KW"/>
</dbReference>
<dbReference type="PROSITE" id="PS50137">
    <property type="entry name" value="DS_RBD"/>
    <property type="match status" value="1"/>
</dbReference>
<dbReference type="InterPro" id="IPR044443">
    <property type="entry name" value="Ribosomal_mL44_DSRM_fung"/>
</dbReference>
<dbReference type="Gene3D" id="1.10.1520.10">
    <property type="entry name" value="Ribonuclease III domain"/>
    <property type="match status" value="2"/>
</dbReference>
<dbReference type="STRING" id="71717.A0A4Y7SIY0"/>
<keyword evidence="6" id="KW-0687">Ribonucleoprotein</keyword>
<dbReference type="PANTHER" id="PTHR11207">
    <property type="entry name" value="RIBONUCLEASE III"/>
    <property type="match status" value="1"/>
</dbReference>
<dbReference type="AlphaFoldDB" id="A0A4Y7SIY0"/>
<dbReference type="SUPFAM" id="SSF54768">
    <property type="entry name" value="dsRNA-binding domain-like"/>
    <property type="match status" value="1"/>
</dbReference>
<evidence type="ECO:0000259" key="11">
    <source>
        <dbReference type="PROSITE" id="PS50142"/>
    </source>
</evidence>
<dbReference type="CDD" id="cd00593">
    <property type="entry name" value="RIBOc"/>
    <property type="match status" value="1"/>
</dbReference>
<dbReference type="SMART" id="SM00535">
    <property type="entry name" value="RIBOc"/>
    <property type="match status" value="1"/>
</dbReference>
<dbReference type="GO" id="GO:0005739">
    <property type="term" value="C:mitochondrion"/>
    <property type="evidence" value="ECO:0007669"/>
    <property type="project" value="TreeGrafter"/>
</dbReference>
<feature type="domain" description="DRBM" evidence="10">
    <location>
        <begin position="226"/>
        <end position="296"/>
    </location>
</feature>
<evidence type="ECO:0000256" key="7">
    <source>
        <dbReference type="ARBA" id="ARBA00024034"/>
    </source>
</evidence>
<evidence type="ECO:0000313" key="12">
    <source>
        <dbReference type="EMBL" id="TEB21826.1"/>
    </source>
</evidence>
<evidence type="ECO:0000256" key="4">
    <source>
        <dbReference type="ARBA" id="ARBA00022980"/>
    </source>
</evidence>
<dbReference type="Proteomes" id="UP000298030">
    <property type="component" value="Unassembled WGS sequence"/>
</dbReference>
<feature type="domain" description="RNase III" evidence="11">
    <location>
        <begin position="61"/>
        <end position="199"/>
    </location>
</feature>
<dbReference type="OrthoDB" id="67027at2759"/>
<dbReference type="Gene3D" id="3.30.160.20">
    <property type="match status" value="1"/>
</dbReference>
<dbReference type="InterPro" id="IPR036389">
    <property type="entry name" value="RNase_III_sf"/>
</dbReference>
<dbReference type="GO" id="GO:0003725">
    <property type="term" value="F:double-stranded RNA binding"/>
    <property type="evidence" value="ECO:0007669"/>
    <property type="project" value="InterPro"/>
</dbReference>
<proteinExistence type="inferred from homology"/>
<dbReference type="InterPro" id="IPR000999">
    <property type="entry name" value="RNase_III_dom"/>
</dbReference>
<dbReference type="SUPFAM" id="SSF69065">
    <property type="entry name" value="RNase III domain-like"/>
    <property type="match status" value="1"/>
</dbReference>
<keyword evidence="4 12" id="KW-0689">Ribosomal protein</keyword>
<evidence type="ECO:0000256" key="6">
    <source>
        <dbReference type="ARBA" id="ARBA00023274"/>
    </source>
</evidence>
<dbReference type="GO" id="GO:0004525">
    <property type="term" value="F:ribonuclease III activity"/>
    <property type="evidence" value="ECO:0007669"/>
    <property type="project" value="InterPro"/>
</dbReference>
<comment type="similarity">
    <text evidence="7">Belongs to the ribonuclease III family. Mitochondrion-specific ribosomal protein mL44 subfamily.</text>
</comment>
<evidence type="ECO:0000256" key="2">
    <source>
        <dbReference type="ARBA" id="ARBA00022884"/>
    </source>
</evidence>
<sequence length="360" mass="39564">MSGHVQKRLVSSVSRLASVAPSTVPKSFPPREAFLAENEVARPAFDPQLWASLQPVPSTALSAFAHRIGLGSVLHSEDDVRQACTHPTFVDVYRQHYPDERIPRSNGQLAALGNSLMGLFATEYLQAKYPYLPTRVQKAALTAHVGPATCASVAQEMGAGQLLKWVRKPETSTSRPVLHSDALASIPRSLTALIYKNHSLPTARQFVHSYFLSRKVDFRSMLKFLDPKKALREMVFRFGREAPKSRLLKETGRFSNCPVFVVGIFSGPDKLGEGFGSSLKMAEFRAAENALHRVFLTARPDHEVQLPSSTFPTGLGDVFRHGPEVREGSYKAPELVAAEIRYASATNSSAAPIARNPRTT</sequence>
<evidence type="ECO:0000256" key="5">
    <source>
        <dbReference type="ARBA" id="ARBA00023128"/>
    </source>
</evidence>
<keyword evidence="13" id="KW-1185">Reference proteome</keyword>